<protein>
    <submittedName>
        <fullName evidence="1">Uncharacterized protein</fullName>
    </submittedName>
</protein>
<evidence type="ECO:0000313" key="1">
    <source>
        <dbReference type="EMBL" id="CAG7729918.1"/>
    </source>
</evidence>
<comment type="caution">
    <text evidence="1">The sequence shown here is derived from an EMBL/GenBank/DDBJ whole genome shotgun (WGS) entry which is preliminary data.</text>
</comment>
<reference evidence="1" key="1">
    <citation type="submission" date="2021-06" db="EMBL/GenBank/DDBJ databases">
        <authorList>
            <person name="Hodson N. C."/>
            <person name="Mongue J. A."/>
            <person name="Jaron S. K."/>
        </authorList>
    </citation>
    <scope>NUCLEOTIDE SEQUENCE</scope>
</reference>
<name>A0A8J2NXB6_9HEXA</name>
<accession>A0A8J2NXB6</accession>
<dbReference type="AlphaFoldDB" id="A0A8J2NXB6"/>
<sequence>MDIMEIEPSMEVFLTIETTPGEDFPKLPVPTPTKSLEPTFPSFIKDMNAALDLSELSSKTEELPLTP</sequence>
<gene>
    <name evidence="1" type="ORF">AFUS01_LOCUS18603</name>
</gene>
<organism evidence="1 2">
    <name type="scientific">Allacma fusca</name>
    <dbReference type="NCBI Taxonomy" id="39272"/>
    <lineage>
        <taxon>Eukaryota</taxon>
        <taxon>Metazoa</taxon>
        <taxon>Ecdysozoa</taxon>
        <taxon>Arthropoda</taxon>
        <taxon>Hexapoda</taxon>
        <taxon>Collembola</taxon>
        <taxon>Symphypleona</taxon>
        <taxon>Sminthuridae</taxon>
        <taxon>Allacma</taxon>
    </lineage>
</organism>
<dbReference type="EMBL" id="CAJVCH010186312">
    <property type="protein sequence ID" value="CAG7729918.1"/>
    <property type="molecule type" value="Genomic_DNA"/>
</dbReference>
<evidence type="ECO:0000313" key="2">
    <source>
        <dbReference type="Proteomes" id="UP000708208"/>
    </source>
</evidence>
<keyword evidence="2" id="KW-1185">Reference proteome</keyword>
<feature type="non-terminal residue" evidence="1">
    <location>
        <position position="67"/>
    </location>
</feature>
<dbReference type="Proteomes" id="UP000708208">
    <property type="component" value="Unassembled WGS sequence"/>
</dbReference>
<proteinExistence type="predicted"/>